<feature type="transmembrane region" description="Helical" evidence="2">
    <location>
        <begin position="91"/>
        <end position="116"/>
    </location>
</feature>
<evidence type="ECO:0000256" key="1">
    <source>
        <dbReference type="SAM" id="MobiDB-lite"/>
    </source>
</evidence>
<gene>
    <name evidence="3" type="ORF">P691DRAFT_839767</name>
</gene>
<evidence type="ECO:0000313" key="3">
    <source>
        <dbReference type="EMBL" id="KAF9443879.1"/>
    </source>
</evidence>
<comment type="caution">
    <text evidence="3">The sequence shown here is derived from an EMBL/GenBank/DDBJ whole genome shotgun (WGS) entry which is preliminary data.</text>
</comment>
<keyword evidence="2" id="KW-0812">Transmembrane</keyword>
<name>A0A9P5X598_9AGAR</name>
<feature type="transmembrane region" description="Helical" evidence="2">
    <location>
        <begin position="163"/>
        <end position="182"/>
    </location>
</feature>
<sequence>MPSSTLVETEYSPLSTLRSDSDTSPPKHKVLVSGSKRAQKLNAAKMRHAFFLRISAFVIVEAGFIILAAFACNNPILLHLPPRVTLTEAKGGLTIISVVWHTLAVFAANDVILHVFSAEWMEQYRKSGTIVLGETDVVSRMTSGILNQIQHFTTRTATSPFRLAFLSTLLLMALGGLGPSAITVNTVSVGHPLKIKVANLTMTSNLA</sequence>
<dbReference type="EMBL" id="MU151425">
    <property type="protein sequence ID" value="KAF9443879.1"/>
    <property type="molecule type" value="Genomic_DNA"/>
</dbReference>
<dbReference type="AlphaFoldDB" id="A0A9P5X598"/>
<keyword evidence="2" id="KW-1133">Transmembrane helix</keyword>
<organism evidence="3 4">
    <name type="scientific">Macrolepiota fuliginosa MF-IS2</name>
    <dbReference type="NCBI Taxonomy" id="1400762"/>
    <lineage>
        <taxon>Eukaryota</taxon>
        <taxon>Fungi</taxon>
        <taxon>Dikarya</taxon>
        <taxon>Basidiomycota</taxon>
        <taxon>Agaricomycotina</taxon>
        <taxon>Agaricomycetes</taxon>
        <taxon>Agaricomycetidae</taxon>
        <taxon>Agaricales</taxon>
        <taxon>Agaricineae</taxon>
        <taxon>Agaricaceae</taxon>
        <taxon>Macrolepiota</taxon>
    </lineage>
</organism>
<proteinExistence type="predicted"/>
<evidence type="ECO:0000313" key="4">
    <source>
        <dbReference type="Proteomes" id="UP000807342"/>
    </source>
</evidence>
<reference evidence="3" key="1">
    <citation type="submission" date="2020-11" db="EMBL/GenBank/DDBJ databases">
        <authorList>
            <consortium name="DOE Joint Genome Institute"/>
            <person name="Ahrendt S."/>
            <person name="Riley R."/>
            <person name="Andreopoulos W."/>
            <person name="Labutti K."/>
            <person name="Pangilinan J."/>
            <person name="Ruiz-Duenas F.J."/>
            <person name="Barrasa J.M."/>
            <person name="Sanchez-Garcia M."/>
            <person name="Camarero S."/>
            <person name="Miyauchi S."/>
            <person name="Serrano A."/>
            <person name="Linde D."/>
            <person name="Babiker R."/>
            <person name="Drula E."/>
            <person name="Ayuso-Fernandez I."/>
            <person name="Pacheco R."/>
            <person name="Padilla G."/>
            <person name="Ferreira P."/>
            <person name="Barriuso J."/>
            <person name="Kellner H."/>
            <person name="Castanera R."/>
            <person name="Alfaro M."/>
            <person name="Ramirez L."/>
            <person name="Pisabarro A.G."/>
            <person name="Kuo A."/>
            <person name="Tritt A."/>
            <person name="Lipzen A."/>
            <person name="He G."/>
            <person name="Yan M."/>
            <person name="Ng V."/>
            <person name="Cullen D."/>
            <person name="Martin F."/>
            <person name="Rosso M.-N."/>
            <person name="Henrissat B."/>
            <person name="Hibbett D."/>
            <person name="Martinez A.T."/>
            <person name="Grigoriev I.V."/>
        </authorList>
    </citation>
    <scope>NUCLEOTIDE SEQUENCE</scope>
    <source>
        <strain evidence="3">MF-IS2</strain>
    </source>
</reference>
<feature type="compositionally biased region" description="Polar residues" evidence="1">
    <location>
        <begin position="1"/>
        <end position="24"/>
    </location>
</feature>
<evidence type="ECO:0000256" key="2">
    <source>
        <dbReference type="SAM" id="Phobius"/>
    </source>
</evidence>
<feature type="non-terminal residue" evidence="3">
    <location>
        <position position="207"/>
    </location>
</feature>
<keyword evidence="2" id="KW-0472">Membrane</keyword>
<accession>A0A9P5X598</accession>
<protein>
    <submittedName>
        <fullName evidence="3">Uncharacterized protein</fullName>
    </submittedName>
</protein>
<feature type="region of interest" description="Disordered" evidence="1">
    <location>
        <begin position="1"/>
        <end position="30"/>
    </location>
</feature>
<keyword evidence="4" id="KW-1185">Reference proteome</keyword>
<feature type="transmembrane region" description="Helical" evidence="2">
    <location>
        <begin position="50"/>
        <end position="71"/>
    </location>
</feature>
<dbReference type="Proteomes" id="UP000807342">
    <property type="component" value="Unassembled WGS sequence"/>
</dbReference>
<dbReference type="OrthoDB" id="10560036at2759"/>